<comment type="subcellular location">
    <subcellularLocation>
        <location evidence="7">Cytoplasm</location>
    </subcellularLocation>
</comment>
<evidence type="ECO:0000256" key="5">
    <source>
        <dbReference type="ARBA" id="ARBA00038063"/>
    </source>
</evidence>
<proteinExistence type="inferred from homology"/>
<dbReference type="InterPro" id="IPR018171">
    <property type="entry name" value="Pept_tRNA_hydro_CS"/>
</dbReference>
<feature type="site" description="Stabilizes the basic form of H active site to accept a proton" evidence="7">
    <location>
        <position position="94"/>
    </location>
</feature>
<comment type="similarity">
    <text evidence="5 7 9">Belongs to the PTH family.</text>
</comment>
<dbReference type="Proteomes" id="UP000705867">
    <property type="component" value="Unassembled WGS sequence"/>
</dbReference>
<evidence type="ECO:0000256" key="8">
    <source>
        <dbReference type="RuleBase" id="RU000673"/>
    </source>
</evidence>
<comment type="catalytic activity">
    <reaction evidence="7 8">
        <text>an N-acyl-L-alpha-aminoacyl-tRNA + H2O = an N-acyl-L-amino acid + a tRNA + H(+)</text>
        <dbReference type="Rhea" id="RHEA:54448"/>
        <dbReference type="Rhea" id="RHEA-COMP:10123"/>
        <dbReference type="Rhea" id="RHEA-COMP:13883"/>
        <dbReference type="ChEBI" id="CHEBI:15377"/>
        <dbReference type="ChEBI" id="CHEBI:15378"/>
        <dbReference type="ChEBI" id="CHEBI:59874"/>
        <dbReference type="ChEBI" id="CHEBI:78442"/>
        <dbReference type="ChEBI" id="CHEBI:138191"/>
        <dbReference type="EC" id="3.1.1.29"/>
    </reaction>
</comment>
<dbReference type="AlphaFoldDB" id="A0A953JA16"/>
<comment type="caution">
    <text evidence="10">The sequence shown here is derived from an EMBL/GenBank/DDBJ whole genome shotgun (WGS) entry which is preliminary data.</text>
</comment>
<dbReference type="GO" id="GO:0004045">
    <property type="term" value="F:peptidyl-tRNA hydrolase activity"/>
    <property type="evidence" value="ECO:0007669"/>
    <property type="project" value="UniProtKB-UniRule"/>
</dbReference>
<feature type="binding site" evidence="7">
    <location>
        <position position="65"/>
    </location>
    <ligand>
        <name>tRNA</name>
        <dbReference type="ChEBI" id="CHEBI:17843"/>
    </ligand>
</feature>
<dbReference type="PANTHER" id="PTHR17224:SF1">
    <property type="entry name" value="PEPTIDYL-TRNA HYDROLASE"/>
    <property type="match status" value="1"/>
</dbReference>
<dbReference type="EMBL" id="JAIOIV010000050">
    <property type="protein sequence ID" value="MBZ0155849.1"/>
    <property type="molecule type" value="Genomic_DNA"/>
</dbReference>
<dbReference type="SUPFAM" id="SSF53178">
    <property type="entry name" value="Peptidyl-tRNA hydrolase-like"/>
    <property type="match status" value="1"/>
</dbReference>
<keyword evidence="2 7" id="KW-0820">tRNA-binding</keyword>
<keyword evidence="7" id="KW-0963">Cytoplasm</keyword>
<feature type="active site" description="Proton acceptor" evidence="7">
    <location>
        <position position="19"/>
    </location>
</feature>
<reference evidence="10" key="1">
    <citation type="journal article" date="2021" name="bioRxiv">
        <title>Unraveling nitrogen, sulfur and carbon metabolic pathways and microbial community transcriptional responses to substrate deprivation and toxicity stresses in a bioreactor mimicking anoxic brackish coastal sediment conditions.</title>
        <authorList>
            <person name="Martins P.D."/>
            <person name="Echeveste M.J."/>
            <person name="Arshad A."/>
            <person name="Kurth J."/>
            <person name="Ouboter H."/>
            <person name="Jetten M.S.M."/>
            <person name="Welte C.U."/>
        </authorList>
    </citation>
    <scope>NUCLEOTIDE SEQUENCE</scope>
    <source>
        <strain evidence="10">MAG_39</strain>
    </source>
</reference>
<dbReference type="Gene3D" id="3.40.50.1470">
    <property type="entry name" value="Peptidyl-tRNA hydrolase"/>
    <property type="match status" value="1"/>
</dbReference>
<comment type="function">
    <text evidence="7">Hydrolyzes ribosome-free peptidyl-tRNAs (with 1 or more amino acids incorporated), which drop off the ribosome during protein synthesis, or as a result of ribosome stalling.</text>
</comment>
<dbReference type="GO" id="GO:0000049">
    <property type="term" value="F:tRNA binding"/>
    <property type="evidence" value="ECO:0007669"/>
    <property type="project" value="UniProtKB-UniRule"/>
</dbReference>
<evidence type="ECO:0000256" key="4">
    <source>
        <dbReference type="ARBA" id="ARBA00022884"/>
    </source>
</evidence>
<dbReference type="PANTHER" id="PTHR17224">
    <property type="entry name" value="PEPTIDYL-TRNA HYDROLASE"/>
    <property type="match status" value="1"/>
</dbReference>
<protein>
    <recommendedName>
        <fullName evidence="6 7">Peptidyl-tRNA hydrolase</fullName>
        <shortName evidence="7">Pth</shortName>
        <ecNumber evidence="1 7">3.1.1.29</ecNumber>
    </recommendedName>
</protein>
<dbReference type="GO" id="GO:0006515">
    <property type="term" value="P:protein quality control for misfolded or incompletely synthesized proteins"/>
    <property type="evidence" value="ECO:0007669"/>
    <property type="project" value="UniProtKB-UniRule"/>
</dbReference>
<dbReference type="Pfam" id="PF01195">
    <property type="entry name" value="Pept_tRNA_hydro"/>
    <property type="match status" value="1"/>
</dbReference>
<keyword evidence="3 7" id="KW-0378">Hydrolase</keyword>
<evidence type="ECO:0000256" key="2">
    <source>
        <dbReference type="ARBA" id="ARBA00022555"/>
    </source>
</evidence>
<feature type="binding site" evidence="7">
    <location>
        <position position="63"/>
    </location>
    <ligand>
        <name>tRNA</name>
        <dbReference type="ChEBI" id="CHEBI:17843"/>
    </ligand>
</feature>
<keyword evidence="4 7" id="KW-0694">RNA-binding</keyword>
<organism evidence="10 11">
    <name type="scientific">Candidatus Nitrobium versatile</name>
    <dbReference type="NCBI Taxonomy" id="2884831"/>
    <lineage>
        <taxon>Bacteria</taxon>
        <taxon>Pseudomonadati</taxon>
        <taxon>Nitrospirota</taxon>
        <taxon>Nitrospiria</taxon>
        <taxon>Nitrospirales</taxon>
        <taxon>Nitrospiraceae</taxon>
        <taxon>Candidatus Nitrobium</taxon>
    </lineage>
</organism>
<dbReference type="NCBIfam" id="TIGR00447">
    <property type="entry name" value="pth"/>
    <property type="match status" value="1"/>
</dbReference>
<dbReference type="FunFam" id="3.40.50.1470:FF:000001">
    <property type="entry name" value="Peptidyl-tRNA hydrolase"/>
    <property type="match status" value="1"/>
</dbReference>
<name>A0A953JA16_9BACT</name>
<evidence type="ECO:0000256" key="7">
    <source>
        <dbReference type="HAMAP-Rule" id="MF_00083"/>
    </source>
</evidence>
<evidence type="ECO:0000313" key="10">
    <source>
        <dbReference type="EMBL" id="MBZ0155849.1"/>
    </source>
</evidence>
<evidence type="ECO:0000256" key="9">
    <source>
        <dbReference type="RuleBase" id="RU004320"/>
    </source>
</evidence>
<dbReference type="GO" id="GO:0005737">
    <property type="term" value="C:cytoplasm"/>
    <property type="evidence" value="ECO:0007669"/>
    <property type="project" value="UniProtKB-SubCell"/>
</dbReference>
<dbReference type="InterPro" id="IPR036416">
    <property type="entry name" value="Pept_tRNA_hydro_sf"/>
</dbReference>
<comment type="function">
    <text evidence="7">Catalyzes the release of premature peptidyl moieties from peptidyl-tRNA molecules trapped in stalled 50S ribosomal subunits, and thus maintains levels of free tRNAs and 50S ribosomes.</text>
</comment>
<dbReference type="EC" id="3.1.1.29" evidence="1 7"/>
<accession>A0A953JA16</accession>
<comment type="subunit">
    <text evidence="7">Monomer.</text>
</comment>
<evidence type="ECO:0000256" key="3">
    <source>
        <dbReference type="ARBA" id="ARBA00022801"/>
    </source>
</evidence>
<evidence type="ECO:0000256" key="6">
    <source>
        <dbReference type="ARBA" id="ARBA00050038"/>
    </source>
</evidence>
<dbReference type="PROSITE" id="PS01195">
    <property type="entry name" value="PEPT_TRNA_HYDROL_1"/>
    <property type="match status" value="1"/>
</dbReference>
<feature type="binding site" evidence="7">
    <location>
        <position position="14"/>
    </location>
    <ligand>
        <name>tRNA</name>
        <dbReference type="ChEBI" id="CHEBI:17843"/>
    </ligand>
</feature>
<evidence type="ECO:0000256" key="1">
    <source>
        <dbReference type="ARBA" id="ARBA00013260"/>
    </source>
</evidence>
<dbReference type="HAMAP" id="MF_00083">
    <property type="entry name" value="Pept_tRNA_hydro_bact"/>
    <property type="match status" value="1"/>
</dbReference>
<comment type="caution">
    <text evidence="7">Lacks conserved residue(s) required for the propagation of feature annotation.</text>
</comment>
<dbReference type="GO" id="GO:0072344">
    <property type="term" value="P:rescue of stalled ribosome"/>
    <property type="evidence" value="ECO:0007669"/>
    <property type="project" value="UniProtKB-UniRule"/>
</dbReference>
<reference evidence="10" key="2">
    <citation type="submission" date="2021-08" db="EMBL/GenBank/DDBJ databases">
        <authorList>
            <person name="Dalcin Martins P."/>
        </authorList>
    </citation>
    <scope>NUCLEOTIDE SEQUENCE</scope>
    <source>
        <strain evidence="10">MAG_39</strain>
    </source>
</reference>
<gene>
    <name evidence="7 10" type="primary">pth</name>
    <name evidence="10" type="ORF">K8I29_06485</name>
</gene>
<dbReference type="InterPro" id="IPR001328">
    <property type="entry name" value="Pept_tRNA_hydro"/>
</dbReference>
<feature type="site" description="Discriminates between blocked and unblocked aminoacyl-tRNA" evidence="7">
    <location>
        <position position="9"/>
    </location>
</feature>
<dbReference type="CDD" id="cd00462">
    <property type="entry name" value="PTH"/>
    <property type="match status" value="1"/>
</dbReference>
<evidence type="ECO:0000313" key="11">
    <source>
        <dbReference type="Proteomes" id="UP000705867"/>
    </source>
</evidence>
<sequence length="193" mass="21264">MRIIVGLGNPGNKYARTRHNVGFMVVDQLAEEYRIPFVEEGLYLIGKGGIGGQESVLLKPLTYMNRSGTAVKRVLRKMNIFSDGPGDSLIVIHDDLDLVPGIIRLRRNGSSGGHRGIESIIQETGTRDFVRVKVGIGREEGRPVEEYVLGTFSPSEKKLIKDAIINAAEAVCIIVTEGIEKAMNRFNRSTARI</sequence>